<dbReference type="InterPro" id="IPR006008">
    <property type="entry name" value="YciB"/>
</dbReference>
<organism evidence="6 7">
    <name type="scientific">Glaesserella australis</name>
    <dbReference type="NCBI Taxonomy" id="2094024"/>
    <lineage>
        <taxon>Bacteria</taxon>
        <taxon>Pseudomonadati</taxon>
        <taxon>Pseudomonadota</taxon>
        <taxon>Gammaproteobacteria</taxon>
        <taxon>Pasteurellales</taxon>
        <taxon>Pasteurellaceae</taxon>
        <taxon>Glaesserella</taxon>
    </lineage>
</organism>
<keyword evidence="1 5" id="KW-1003">Cell membrane</keyword>
<dbReference type="PANTHER" id="PTHR36917:SF1">
    <property type="entry name" value="INNER MEMBRANE-SPANNING PROTEIN YCIB"/>
    <property type="match status" value="1"/>
</dbReference>
<dbReference type="OrthoDB" id="9788219at2"/>
<keyword evidence="3 5" id="KW-1133">Transmembrane helix</keyword>
<feature type="transmembrane region" description="Helical" evidence="5">
    <location>
        <begin position="20"/>
        <end position="40"/>
    </location>
</feature>
<name>A0A328C545_9PAST</name>
<dbReference type="Proteomes" id="UP000248689">
    <property type="component" value="Unassembled WGS sequence"/>
</dbReference>
<protein>
    <recommendedName>
        <fullName evidence="5">Inner membrane-spanning protein YciB</fullName>
    </recommendedName>
</protein>
<gene>
    <name evidence="5" type="primary">yciB</name>
    <name evidence="6" type="ORF">C5N92_01210</name>
</gene>
<proteinExistence type="inferred from homology"/>
<evidence type="ECO:0000256" key="5">
    <source>
        <dbReference type="HAMAP-Rule" id="MF_00189"/>
    </source>
</evidence>
<comment type="subcellular location">
    <subcellularLocation>
        <location evidence="5">Cell inner membrane</location>
        <topology evidence="5">Multi-pass membrane protein</topology>
    </subcellularLocation>
</comment>
<keyword evidence="7" id="KW-1185">Reference proteome</keyword>
<keyword evidence="2 5" id="KW-0812">Transmembrane</keyword>
<accession>A0A328C545</accession>
<evidence type="ECO:0000256" key="2">
    <source>
        <dbReference type="ARBA" id="ARBA00022692"/>
    </source>
</evidence>
<dbReference type="NCBIfam" id="TIGR00997">
    <property type="entry name" value="ispZ"/>
    <property type="match status" value="1"/>
</dbReference>
<dbReference type="Pfam" id="PF04279">
    <property type="entry name" value="IspA"/>
    <property type="match status" value="1"/>
</dbReference>
<comment type="similarity">
    <text evidence="5">Belongs to the YciB family.</text>
</comment>
<feature type="transmembrane region" description="Helical" evidence="5">
    <location>
        <begin position="74"/>
        <end position="96"/>
    </location>
</feature>
<dbReference type="RefSeq" id="WP_111749063.1">
    <property type="nucleotide sequence ID" value="NZ_PTPX01000002.1"/>
</dbReference>
<evidence type="ECO:0000256" key="1">
    <source>
        <dbReference type="ARBA" id="ARBA00022475"/>
    </source>
</evidence>
<evidence type="ECO:0000256" key="3">
    <source>
        <dbReference type="ARBA" id="ARBA00022989"/>
    </source>
</evidence>
<sequence>MKQLLEFIPLILFFIVYKTYGVQEAALVLVVATVIQLVVLKVLYKKIEKNQWIMGVAVVFFGLLTAYFNDLAFLKWKVTIVNAIFAAALLISQYAFKKPLIQMLLGKELKLAQPVWEKLNLGWAGFFILCMIINIIISEFFSDDAWANFKVFGLTGLSLAAVVATGIYLYPHLKQLEQNEEKYGNESK</sequence>
<dbReference type="PANTHER" id="PTHR36917">
    <property type="entry name" value="INTRACELLULAR SEPTATION PROTEIN A-RELATED"/>
    <property type="match status" value="1"/>
</dbReference>
<feature type="transmembrane region" description="Helical" evidence="5">
    <location>
        <begin position="149"/>
        <end position="170"/>
    </location>
</feature>
<evidence type="ECO:0000313" key="6">
    <source>
        <dbReference type="EMBL" id="RAL19644.1"/>
    </source>
</evidence>
<feature type="transmembrane region" description="Helical" evidence="5">
    <location>
        <begin position="52"/>
        <end position="68"/>
    </location>
</feature>
<dbReference type="NCBIfam" id="NF001324">
    <property type="entry name" value="PRK00259.1-2"/>
    <property type="match status" value="1"/>
</dbReference>
<comment type="caution">
    <text evidence="6">The sequence shown here is derived from an EMBL/GenBank/DDBJ whole genome shotgun (WGS) entry which is preliminary data.</text>
</comment>
<evidence type="ECO:0000313" key="7">
    <source>
        <dbReference type="Proteomes" id="UP000248689"/>
    </source>
</evidence>
<dbReference type="EMBL" id="PTPX01000002">
    <property type="protein sequence ID" value="RAL19644.1"/>
    <property type="molecule type" value="Genomic_DNA"/>
</dbReference>
<comment type="function">
    <text evidence="5">Plays a role in cell envelope biogenesis, maintenance of cell envelope integrity and membrane homeostasis.</text>
</comment>
<reference evidence="7" key="1">
    <citation type="submission" date="2018-02" db="EMBL/GenBank/DDBJ databases">
        <title>Glaesserella australis sp. nov., isolated from the lungs of pigs.</title>
        <authorList>
            <person name="Turni C."/>
            <person name="Christensen H."/>
        </authorList>
    </citation>
    <scope>NUCLEOTIDE SEQUENCE [LARGE SCALE GENOMIC DNA]</scope>
    <source>
        <strain evidence="7">HS4635</strain>
    </source>
</reference>
<keyword evidence="4 5" id="KW-0472">Membrane</keyword>
<dbReference type="AlphaFoldDB" id="A0A328C545"/>
<dbReference type="HAMAP" id="MF_00189">
    <property type="entry name" value="YciB"/>
    <property type="match status" value="1"/>
</dbReference>
<keyword evidence="5" id="KW-0997">Cell inner membrane</keyword>
<feature type="transmembrane region" description="Helical" evidence="5">
    <location>
        <begin position="117"/>
        <end position="137"/>
    </location>
</feature>
<evidence type="ECO:0000256" key="4">
    <source>
        <dbReference type="ARBA" id="ARBA00023136"/>
    </source>
</evidence>
<dbReference type="GO" id="GO:0005886">
    <property type="term" value="C:plasma membrane"/>
    <property type="evidence" value="ECO:0007669"/>
    <property type="project" value="UniProtKB-SubCell"/>
</dbReference>